<proteinExistence type="predicted"/>
<evidence type="ECO:0000313" key="2">
    <source>
        <dbReference type="EMBL" id="KJH46648.1"/>
    </source>
</evidence>
<feature type="coiled-coil region" evidence="1">
    <location>
        <begin position="125"/>
        <end position="194"/>
    </location>
</feature>
<dbReference type="Proteomes" id="UP000053766">
    <property type="component" value="Unassembled WGS sequence"/>
</dbReference>
<reference evidence="3" key="2">
    <citation type="journal article" date="2016" name="Sci. Rep.">
        <title>Dictyocaulus viviparus genome, variome and transcriptome elucidate lungworm biology and support future intervention.</title>
        <authorList>
            <person name="McNulty S.N."/>
            <person name="Strube C."/>
            <person name="Rosa B.A."/>
            <person name="Martin J.C."/>
            <person name="Tyagi R."/>
            <person name="Choi Y.J."/>
            <person name="Wang Q."/>
            <person name="Hallsworth Pepin K."/>
            <person name="Zhang X."/>
            <person name="Ozersky P."/>
            <person name="Wilson R.K."/>
            <person name="Sternberg P.W."/>
            <person name="Gasser R.B."/>
            <person name="Mitreva M."/>
        </authorList>
    </citation>
    <scope>NUCLEOTIDE SEQUENCE [LARGE SCALE GENOMIC DNA]</scope>
    <source>
        <strain evidence="3">HannoverDv2000</strain>
    </source>
</reference>
<dbReference type="OrthoDB" id="5807119at2759"/>
<dbReference type="STRING" id="29172.A0A0D8XPR8"/>
<gene>
    <name evidence="2" type="ORF">DICVIV_07302</name>
</gene>
<dbReference type="EMBL" id="KN716342">
    <property type="protein sequence ID" value="KJH46648.1"/>
    <property type="molecule type" value="Genomic_DNA"/>
</dbReference>
<name>A0A0D8XPR8_DICVI</name>
<sequence>MPLSPVSSIPEMPLSSCLLTSPLCVESKVTGQQLYMNQEALNHMQACQNEAFIWRTKAAQLEIVVKDQLAKANRIEEALRAELLAAKTRQSSNVSVSTKSTMTGDDDINTNTLIRISPIPYECFTQSCVEQKKNLTEENNRLLNQIEEANVKIRELEEDVATLRNELETTVDHRDKLKHQLENATEECDSKTAEIAACNIVLARHQLLCFKESIVSQMFVNVFREF</sequence>
<organism evidence="2 3">
    <name type="scientific">Dictyocaulus viviparus</name>
    <name type="common">Bovine lungworm</name>
    <dbReference type="NCBI Taxonomy" id="29172"/>
    <lineage>
        <taxon>Eukaryota</taxon>
        <taxon>Metazoa</taxon>
        <taxon>Ecdysozoa</taxon>
        <taxon>Nematoda</taxon>
        <taxon>Chromadorea</taxon>
        <taxon>Rhabditida</taxon>
        <taxon>Rhabditina</taxon>
        <taxon>Rhabditomorpha</taxon>
        <taxon>Strongyloidea</taxon>
        <taxon>Metastrongylidae</taxon>
        <taxon>Dictyocaulus</taxon>
    </lineage>
</organism>
<keyword evidence="1" id="KW-0175">Coiled coil</keyword>
<dbReference type="AlphaFoldDB" id="A0A0D8XPR8"/>
<evidence type="ECO:0000256" key="1">
    <source>
        <dbReference type="SAM" id="Coils"/>
    </source>
</evidence>
<reference evidence="2 3" key="1">
    <citation type="submission" date="2013-11" db="EMBL/GenBank/DDBJ databases">
        <title>Draft genome of the bovine lungworm Dictyocaulus viviparus.</title>
        <authorList>
            <person name="Mitreva M."/>
        </authorList>
    </citation>
    <scope>NUCLEOTIDE SEQUENCE [LARGE SCALE GENOMIC DNA]</scope>
    <source>
        <strain evidence="2 3">HannoverDv2000</strain>
    </source>
</reference>
<protein>
    <submittedName>
        <fullName evidence="2">Uncharacterized protein</fullName>
    </submittedName>
</protein>
<evidence type="ECO:0000313" key="3">
    <source>
        <dbReference type="Proteomes" id="UP000053766"/>
    </source>
</evidence>
<accession>A0A0D8XPR8</accession>
<keyword evidence="3" id="KW-1185">Reference proteome</keyword>